<feature type="region of interest" description="Disordered" evidence="1">
    <location>
        <begin position="1"/>
        <end position="26"/>
    </location>
</feature>
<dbReference type="Gene3D" id="1.10.150.50">
    <property type="entry name" value="Transcription Factor, Ets-1"/>
    <property type="match status" value="2"/>
</dbReference>
<dbReference type="EMBL" id="OB660586">
    <property type="protein sequence ID" value="CAD7225491.1"/>
    <property type="molecule type" value="Genomic_DNA"/>
</dbReference>
<feature type="region of interest" description="Disordered" evidence="1">
    <location>
        <begin position="104"/>
        <end position="127"/>
    </location>
</feature>
<feature type="compositionally biased region" description="Basic and acidic residues" evidence="1">
    <location>
        <begin position="203"/>
        <end position="212"/>
    </location>
</feature>
<reference evidence="2" key="1">
    <citation type="submission" date="2020-11" db="EMBL/GenBank/DDBJ databases">
        <authorList>
            <person name="Tran Van P."/>
        </authorList>
    </citation>
    <scope>NUCLEOTIDE SEQUENCE</scope>
</reference>
<evidence type="ECO:0000256" key="1">
    <source>
        <dbReference type="SAM" id="MobiDB-lite"/>
    </source>
</evidence>
<gene>
    <name evidence="2" type="ORF">CTOB1V02_LOCUS3431</name>
</gene>
<dbReference type="SUPFAM" id="SSF47769">
    <property type="entry name" value="SAM/Pointed domain"/>
    <property type="match status" value="2"/>
</dbReference>
<protein>
    <submittedName>
        <fullName evidence="2">Uncharacterized protein</fullName>
    </submittedName>
</protein>
<accession>A0A7R8ZMG0</accession>
<proteinExistence type="predicted"/>
<organism evidence="2">
    <name type="scientific">Cyprideis torosa</name>
    <dbReference type="NCBI Taxonomy" id="163714"/>
    <lineage>
        <taxon>Eukaryota</taxon>
        <taxon>Metazoa</taxon>
        <taxon>Ecdysozoa</taxon>
        <taxon>Arthropoda</taxon>
        <taxon>Crustacea</taxon>
        <taxon>Oligostraca</taxon>
        <taxon>Ostracoda</taxon>
        <taxon>Podocopa</taxon>
        <taxon>Podocopida</taxon>
        <taxon>Cytherocopina</taxon>
        <taxon>Cytheroidea</taxon>
        <taxon>Cytherideidae</taxon>
        <taxon>Cyprideis</taxon>
    </lineage>
</organism>
<name>A0A7R8ZMG0_9CRUS</name>
<sequence length="220" mass="24860">MSVKKKVANGRKDTDGEPAWSDRSPTKWGGDDVMKVLISLCRVLGQEPALAGLENFNDLTGSSMVELSEEDLNRRNRQYGSIIYRLVQTARYMHSGPPLQRRFDNHHLDNDGNTDTDGEPAWSDRSPTTWGGDDVMKVLISLCRVLGQEPALEGLENFNDLTGSSMVELSEEDLNRRNRQYGSIIYRLVQTARYMHSGPPLQRRFDNHHLDNDGNTGVLR</sequence>
<dbReference type="AlphaFoldDB" id="A0A7R8ZMG0"/>
<evidence type="ECO:0000313" key="2">
    <source>
        <dbReference type="EMBL" id="CAD7225491.1"/>
    </source>
</evidence>
<dbReference type="InterPro" id="IPR013761">
    <property type="entry name" value="SAM/pointed_sf"/>
</dbReference>
<feature type="region of interest" description="Disordered" evidence="1">
    <location>
        <begin position="198"/>
        <end position="220"/>
    </location>
</feature>